<dbReference type="InterPro" id="IPR012337">
    <property type="entry name" value="RNaseH-like_sf"/>
</dbReference>
<dbReference type="PANTHER" id="PTHR31511:SF12">
    <property type="entry name" value="RHO TERMINATION FACTOR N-TERMINAL DOMAIN-CONTAINING PROTEIN"/>
    <property type="match status" value="1"/>
</dbReference>
<keyword evidence="2" id="KW-1185">Reference proteome</keyword>
<organism evidence="1 2">
    <name type="scientific">Trachymyrmex cornetzi</name>
    <dbReference type="NCBI Taxonomy" id="471704"/>
    <lineage>
        <taxon>Eukaryota</taxon>
        <taxon>Metazoa</taxon>
        <taxon>Ecdysozoa</taxon>
        <taxon>Arthropoda</taxon>
        <taxon>Hexapoda</taxon>
        <taxon>Insecta</taxon>
        <taxon>Pterygota</taxon>
        <taxon>Neoptera</taxon>
        <taxon>Endopterygota</taxon>
        <taxon>Hymenoptera</taxon>
        <taxon>Apocrita</taxon>
        <taxon>Aculeata</taxon>
        <taxon>Formicoidea</taxon>
        <taxon>Formicidae</taxon>
        <taxon>Myrmicinae</taxon>
        <taxon>Trachymyrmex</taxon>
    </lineage>
</organism>
<dbReference type="Proteomes" id="UP000078492">
    <property type="component" value="Unassembled WGS sequence"/>
</dbReference>
<sequence>MDEEVEDLFNLATSIDTVDIYRVWEQKCDEYLDFLRETCRNSKHRRTSTGIVNASIVRLARLEGLRNVLQRFEHVDSGRVESQKSGFSWLEIETAFNNRVLTVVVLNSSYIEPRQFLDDARDIIIDRIRDNLQRHICLKVNTMLNGEFVADAKRSAKSITTKNYELFDTFDLREWYDEHVTDDILAALEEFQERDSGWALSCISNLIVNVNKYNPMHAECWVELPRKIMLKKAVINVRSMENACFAWSVVAALYPAERNVNRKSSYPDYTTVLKLEGIEFPVTLKQITKFEFLNDISTYLPSDREVEKKETMVMKSFLFVLPKGRKRNMLYLQDSKRNDENVIGNSTWIKNLSRLIDSQLSYDAHFIIKNIANSFAGRVDLLPITKEKYISFMKHVKDTVNFKRGTDYLKLRFVDSFKFLNTSLEKLVSYLNKSKLKIIRSEFSNLDVEDFDLLTRKGVFPYEYIDSVDNLNETSLSPRELFYSSLTDETASDDDYQHATNVWRRFCIETLGDYSDLYLKTDVLLLADVFENFRDTCIESYIIKRDIVRFDTNDYPERNAYDIPRVNNKIAGNVVAKTITFDNYARCLNDVTIQSRRQSCIRSTLHGVYTVSELKLALSPYDDKRYVVPESVTTLPCGRYKIPL</sequence>
<name>A0A151JAB8_9HYME</name>
<reference evidence="1 2" key="1">
    <citation type="submission" date="2015-09" db="EMBL/GenBank/DDBJ databases">
        <title>Trachymyrmex cornetzi WGS genome.</title>
        <authorList>
            <person name="Nygaard S."/>
            <person name="Hu H."/>
            <person name="Boomsma J."/>
            <person name="Zhang G."/>
        </authorList>
    </citation>
    <scope>NUCLEOTIDE SEQUENCE [LARGE SCALE GENOMIC DNA]</scope>
    <source>
        <strain evidence="1">Tcor2-1</strain>
        <tissue evidence="1">Whole body</tissue>
    </source>
</reference>
<dbReference type="AlphaFoldDB" id="A0A151JAB8"/>
<proteinExistence type="predicted"/>
<accession>A0A151JAB8</accession>
<dbReference type="STRING" id="471704.A0A151JAB8"/>
<evidence type="ECO:0000313" key="2">
    <source>
        <dbReference type="Proteomes" id="UP000078492"/>
    </source>
</evidence>
<dbReference type="PANTHER" id="PTHR31511">
    <property type="entry name" value="PROTEIN CBG23764"/>
    <property type="match status" value="1"/>
</dbReference>
<protein>
    <recommendedName>
        <fullName evidence="3">DNA-directed DNA polymerase</fullName>
    </recommendedName>
</protein>
<dbReference type="SUPFAM" id="SSF53098">
    <property type="entry name" value="Ribonuclease H-like"/>
    <property type="match status" value="1"/>
</dbReference>
<evidence type="ECO:0008006" key="3">
    <source>
        <dbReference type="Google" id="ProtNLM"/>
    </source>
</evidence>
<evidence type="ECO:0000313" key="1">
    <source>
        <dbReference type="EMBL" id="KYN22020.1"/>
    </source>
</evidence>
<gene>
    <name evidence="1" type="ORF">ALC57_05591</name>
</gene>
<dbReference type="EMBL" id="KQ979282">
    <property type="protein sequence ID" value="KYN22020.1"/>
    <property type="molecule type" value="Genomic_DNA"/>
</dbReference>